<keyword evidence="8" id="KW-1278">Translocase</keyword>
<keyword evidence="14 16" id="KW-0472">Membrane</keyword>
<comment type="subcellular location">
    <subcellularLocation>
        <location evidence="1 16">Mitochondrion membrane</location>
        <topology evidence="1 16">Multi-pass membrane protein</topology>
    </subcellularLocation>
</comment>
<keyword evidence="13 16" id="KW-0496">Mitochondrion</keyword>
<feature type="non-terminal residue" evidence="18">
    <location>
        <position position="189"/>
    </location>
</feature>
<dbReference type="GO" id="GO:0003954">
    <property type="term" value="F:NADH dehydrogenase activity"/>
    <property type="evidence" value="ECO:0007669"/>
    <property type="project" value="TreeGrafter"/>
</dbReference>
<keyword evidence="11 16" id="KW-0520">NAD</keyword>
<keyword evidence="7 16" id="KW-0812">Transmembrane</keyword>
<evidence type="ECO:0000313" key="18">
    <source>
        <dbReference type="EMBL" id="ABU87372.1"/>
    </source>
</evidence>
<evidence type="ECO:0000256" key="13">
    <source>
        <dbReference type="ARBA" id="ARBA00023128"/>
    </source>
</evidence>
<organism evidence="18">
    <name type="scientific">Cellana tramoserica</name>
    <dbReference type="NCBI Taxonomy" id="27811"/>
    <lineage>
        <taxon>Eukaryota</taxon>
        <taxon>Metazoa</taxon>
        <taxon>Spiralia</taxon>
        <taxon>Lophotrochozoa</taxon>
        <taxon>Mollusca</taxon>
        <taxon>Gastropoda</taxon>
        <taxon>Patellogastropoda</taxon>
        <taxon>Lottioidea</taxon>
        <taxon>Nacellidae</taxon>
        <taxon>Cellana</taxon>
    </lineage>
</organism>
<evidence type="ECO:0000256" key="11">
    <source>
        <dbReference type="ARBA" id="ARBA00023027"/>
    </source>
</evidence>
<geneLocation type="mitochondrion" evidence="18"/>
<evidence type="ECO:0000256" key="16">
    <source>
        <dbReference type="RuleBase" id="RU003297"/>
    </source>
</evidence>
<evidence type="ECO:0000256" key="5">
    <source>
        <dbReference type="ARBA" id="ARBA00022448"/>
    </source>
</evidence>
<dbReference type="PANTHER" id="PTHR43507">
    <property type="entry name" value="NADH-UBIQUINONE OXIDOREDUCTASE CHAIN 4"/>
    <property type="match status" value="1"/>
</dbReference>
<keyword evidence="12 16" id="KW-0830">Ubiquinone</keyword>
<feature type="transmembrane region" description="Helical" evidence="16">
    <location>
        <begin position="154"/>
        <end position="179"/>
    </location>
</feature>
<feature type="transmembrane region" description="Helical" evidence="16">
    <location>
        <begin position="102"/>
        <end position="122"/>
    </location>
</feature>
<evidence type="ECO:0000256" key="10">
    <source>
        <dbReference type="ARBA" id="ARBA00022989"/>
    </source>
</evidence>
<dbReference type="GO" id="GO:0042773">
    <property type="term" value="P:ATP synthesis coupled electron transport"/>
    <property type="evidence" value="ECO:0007669"/>
    <property type="project" value="InterPro"/>
</dbReference>
<dbReference type="EMBL" id="EF406299">
    <property type="protein sequence ID" value="ABU87372.1"/>
    <property type="molecule type" value="Genomic_DNA"/>
</dbReference>
<dbReference type="Pfam" id="PF00361">
    <property type="entry name" value="Proton_antipo_M"/>
    <property type="match status" value="1"/>
</dbReference>
<accession>B7S6X0</accession>
<evidence type="ECO:0000256" key="1">
    <source>
        <dbReference type="ARBA" id="ARBA00004225"/>
    </source>
</evidence>
<dbReference type="GO" id="GO:0031966">
    <property type="term" value="C:mitochondrial membrane"/>
    <property type="evidence" value="ECO:0007669"/>
    <property type="project" value="UniProtKB-SubCell"/>
</dbReference>
<keyword evidence="5 16" id="KW-0813">Transport</keyword>
<dbReference type="GO" id="GO:0008137">
    <property type="term" value="F:NADH dehydrogenase (ubiquinone) activity"/>
    <property type="evidence" value="ECO:0007669"/>
    <property type="project" value="UniProtKB-UniRule"/>
</dbReference>
<comment type="function">
    <text evidence="16">Core subunit of the mitochondrial membrane respiratory chain NADH dehydrogenase (Complex I) which catalyzes electron transfer from NADH through the respiratory chain, using ubiquinone as an electron acceptor. Essential for the catalytic activity and assembly of complex I.</text>
</comment>
<proteinExistence type="inferred from homology"/>
<evidence type="ECO:0000256" key="6">
    <source>
        <dbReference type="ARBA" id="ARBA00022660"/>
    </source>
</evidence>
<evidence type="ECO:0000256" key="3">
    <source>
        <dbReference type="ARBA" id="ARBA00012944"/>
    </source>
</evidence>
<evidence type="ECO:0000256" key="14">
    <source>
        <dbReference type="ARBA" id="ARBA00023136"/>
    </source>
</evidence>
<keyword evidence="9 16" id="KW-0249">Electron transport</keyword>
<feature type="transmembrane region" description="Helical" evidence="16">
    <location>
        <begin position="129"/>
        <end position="148"/>
    </location>
</feature>
<feature type="transmembrane region" description="Helical" evidence="16">
    <location>
        <begin position="35"/>
        <end position="54"/>
    </location>
</feature>
<dbReference type="AlphaFoldDB" id="B7S6X0"/>
<evidence type="ECO:0000256" key="7">
    <source>
        <dbReference type="ARBA" id="ARBA00022692"/>
    </source>
</evidence>
<gene>
    <name evidence="18" type="primary">ND4</name>
</gene>
<dbReference type="PRINTS" id="PR01437">
    <property type="entry name" value="NUOXDRDTASE4"/>
</dbReference>
<feature type="domain" description="NADH:quinone oxidoreductase/Mrp antiporter transmembrane" evidence="17">
    <location>
        <begin position="16"/>
        <end position="187"/>
    </location>
</feature>
<name>B7S6X0_9GAST</name>
<comment type="catalytic activity">
    <reaction evidence="15 16">
        <text>a ubiquinone + NADH + 5 H(+)(in) = a ubiquinol + NAD(+) + 4 H(+)(out)</text>
        <dbReference type="Rhea" id="RHEA:29091"/>
        <dbReference type="Rhea" id="RHEA-COMP:9565"/>
        <dbReference type="Rhea" id="RHEA-COMP:9566"/>
        <dbReference type="ChEBI" id="CHEBI:15378"/>
        <dbReference type="ChEBI" id="CHEBI:16389"/>
        <dbReference type="ChEBI" id="CHEBI:17976"/>
        <dbReference type="ChEBI" id="CHEBI:57540"/>
        <dbReference type="ChEBI" id="CHEBI:57945"/>
        <dbReference type="EC" id="7.1.1.2"/>
    </reaction>
</comment>
<comment type="similarity">
    <text evidence="2 16">Belongs to the complex I subunit 4 family.</text>
</comment>
<evidence type="ECO:0000256" key="8">
    <source>
        <dbReference type="ARBA" id="ARBA00022967"/>
    </source>
</evidence>
<evidence type="ECO:0000256" key="9">
    <source>
        <dbReference type="ARBA" id="ARBA00022982"/>
    </source>
</evidence>
<sequence length="189" mass="21138">VSASTPFLVILLTNNISLNKHIQTMSKMNRMDYKWTYLLMVLFSFLAFMVKLPVYSVHLWLPKAHVEAPVAGSLILAGIRRKLGGFGLIQTMLFFHMSQDSLFSFLIPMALWGGMITSIICMRQTDLKALIAYSSVAHMSFVLASTLTNSSWGWSAAYMMMISHGLVSSSMFCLSNMAYESAQSRSILI</sequence>
<dbReference type="GO" id="GO:0048039">
    <property type="term" value="F:ubiquinone binding"/>
    <property type="evidence" value="ECO:0007669"/>
    <property type="project" value="TreeGrafter"/>
</dbReference>
<evidence type="ECO:0000256" key="15">
    <source>
        <dbReference type="ARBA" id="ARBA00049551"/>
    </source>
</evidence>
<dbReference type="InterPro" id="IPR001750">
    <property type="entry name" value="ND/Mrp_TM"/>
</dbReference>
<keyword evidence="6 16" id="KW-0679">Respiratory chain</keyword>
<evidence type="ECO:0000256" key="4">
    <source>
        <dbReference type="ARBA" id="ARBA00021006"/>
    </source>
</evidence>
<evidence type="ECO:0000256" key="2">
    <source>
        <dbReference type="ARBA" id="ARBA00009025"/>
    </source>
</evidence>
<evidence type="ECO:0000256" key="12">
    <source>
        <dbReference type="ARBA" id="ARBA00023075"/>
    </source>
</evidence>
<reference evidence="18" key="1">
    <citation type="submission" date="2007-01" db="EMBL/GenBank/DDBJ databases">
        <title>Molecular phylogeny of Gastropoda based on mitochondrial gene order.</title>
        <authorList>
            <person name="Wang A.S."/>
            <person name="Blanchard C."/>
            <person name="Roffey P."/>
        </authorList>
    </citation>
    <scope>NUCLEOTIDE SEQUENCE</scope>
</reference>
<dbReference type="InterPro" id="IPR003918">
    <property type="entry name" value="NADH_UbQ_OxRdtase"/>
</dbReference>
<keyword evidence="10 16" id="KW-1133">Transmembrane helix</keyword>
<dbReference type="GO" id="GO:0015990">
    <property type="term" value="P:electron transport coupled proton transport"/>
    <property type="evidence" value="ECO:0007669"/>
    <property type="project" value="TreeGrafter"/>
</dbReference>
<protein>
    <recommendedName>
        <fullName evidence="4 16">NADH-ubiquinone oxidoreductase chain 4</fullName>
        <ecNumber evidence="3 16">7.1.1.2</ecNumber>
    </recommendedName>
</protein>
<dbReference type="PANTHER" id="PTHR43507:SF20">
    <property type="entry name" value="NADH-UBIQUINONE OXIDOREDUCTASE CHAIN 4"/>
    <property type="match status" value="1"/>
</dbReference>
<feature type="non-terminal residue" evidence="18">
    <location>
        <position position="1"/>
    </location>
</feature>
<dbReference type="EC" id="7.1.1.2" evidence="3 16"/>
<evidence type="ECO:0000259" key="17">
    <source>
        <dbReference type="Pfam" id="PF00361"/>
    </source>
</evidence>